<feature type="domain" description="Transposase IS116/IS110/IS902 C-terminal" evidence="3">
    <location>
        <begin position="190"/>
        <end position="272"/>
    </location>
</feature>
<dbReference type="OrthoDB" id="8261795at2"/>
<dbReference type="NCBIfam" id="NF033542">
    <property type="entry name" value="transpos_IS110"/>
    <property type="match status" value="1"/>
</dbReference>
<evidence type="ECO:0000259" key="3">
    <source>
        <dbReference type="Pfam" id="PF02371"/>
    </source>
</evidence>
<gene>
    <name evidence="4" type="ORF">FHP25_14095</name>
</gene>
<dbReference type="PANTHER" id="PTHR33055">
    <property type="entry name" value="TRANSPOSASE FOR INSERTION SEQUENCE ELEMENT IS1111A"/>
    <property type="match status" value="1"/>
</dbReference>
<dbReference type="InterPro" id="IPR047650">
    <property type="entry name" value="Transpos_IS110"/>
</dbReference>
<dbReference type="GO" id="GO:0006313">
    <property type="term" value="P:DNA transposition"/>
    <property type="evidence" value="ECO:0007669"/>
    <property type="project" value="InterPro"/>
</dbReference>
<proteinExistence type="predicted"/>
<dbReference type="EMBL" id="VDUZ01000014">
    <property type="protein sequence ID" value="TXL75370.1"/>
    <property type="molecule type" value="Genomic_DNA"/>
</dbReference>
<comment type="caution">
    <text evidence="4">The sequence shown here is derived from an EMBL/GenBank/DDBJ whole genome shotgun (WGS) entry which is preliminary data.</text>
</comment>
<dbReference type="InterPro" id="IPR002525">
    <property type="entry name" value="Transp_IS110-like_N"/>
</dbReference>
<organism evidence="4 5">
    <name type="scientific">Vineibacter terrae</name>
    <dbReference type="NCBI Taxonomy" id="2586908"/>
    <lineage>
        <taxon>Bacteria</taxon>
        <taxon>Pseudomonadati</taxon>
        <taxon>Pseudomonadota</taxon>
        <taxon>Alphaproteobacteria</taxon>
        <taxon>Hyphomicrobiales</taxon>
        <taxon>Vineibacter</taxon>
    </lineage>
</organism>
<dbReference type="RefSeq" id="WP_147847584.1">
    <property type="nucleotide sequence ID" value="NZ_VDUZ01000014.1"/>
</dbReference>
<evidence type="ECO:0000259" key="2">
    <source>
        <dbReference type="Pfam" id="PF01548"/>
    </source>
</evidence>
<evidence type="ECO:0000313" key="4">
    <source>
        <dbReference type="EMBL" id="TXL75370.1"/>
    </source>
</evidence>
<feature type="coiled-coil region" evidence="1">
    <location>
        <begin position="154"/>
        <end position="181"/>
    </location>
</feature>
<dbReference type="Pfam" id="PF02371">
    <property type="entry name" value="Transposase_20"/>
    <property type="match status" value="1"/>
</dbReference>
<evidence type="ECO:0000256" key="1">
    <source>
        <dbReference type="SAM" id="Coils"/>
    </source>
</evidence>
<sequence length="312" mass="34191">MTKLICGVDVASKTLDARVGRDGPMLHVGRTAEGIDQLAAFCRQHGVELVVMEATGGYEKLPFALLWAAGIACAIVNPRAVRRFAEAMGVLEKTDRIDTGVIAWYAEVKRIVGQPPASQTQQRLRACVDRLRQLTDLQTMQTNQRRLVEDQGVLATASELLALLRRQIRHFECEIARLLGDDPLWAALDRAFRTIKGVADRTVARLLAEVPEIGTISNKAVSKLVGLAPLARDSGKHKGARSIHGGCANVRAILFVVTQCVRKHDPDFAAFHRKLKDAGKPAKVIRIALAHKLLVRLNAKARDVRAEFANPA</sequence>
<feature type="domain" description="Transposase IS110-like N-terminal" evidence="2">
    <location>
        <begin position="6"/>
        <end position="145"/>
    </location>
</feature>
<keyword evidence="1" id="KW-0175">Coiled coil</keyword>
<dbReference type="Proteomes" id="UP000321638">
    <property type="component" value="Unassembled WGS sequence"/>
</dbReference>
<name>A0A5C8PN80_9HYPH</name>
<dbReference type="Pfam" id="PF01548">
    <property type="entry name" value="DEDD_Tnp_IS110"/>
    <property type="match status" value="1"/>
</dbReference>
<protein>
    <submittedName>
        <fullName evidence="4">IS110 family transposase</fullName>
    </submittedName>
</protein>
<dbReference type="InterPro" id="IPR003346">
    <property type="entry name" value="Transposase_20"/>
</dbReference>
<dbReference type="GO" id="GO:0003677">
    <property type="term" value="F:DNA binding"/>
    <property type="evidence" value="ECO:0007669"/>
    <property type="project" value="InterPro"/>
</dbReference>
<evidence type="ECO:0000313" key="5">
    <source>
        <dbReference type="Proteomes" id="UP000321638"/>
    </source>
</evidence>
<dbReference type="GO" id="GO:0004803">
    <property type="term" value="F:transposase activity"/>
    <property type="evidence" value="ECO:0007669"/>
    <property type="project" value="InterPro"/>
</dbReference>
<keyword evidence="5" id="KW-1185">Reference proteome</keyword>
<reference evidence="4 5" key="1">
    <citation type="submission" date="2019-06" db="EMBL/GenBank/DDBJ databases">
        <title>New taxonomy in bacterial strain CC-CFT640, isolated from vineyard.</title>
        <authorList>
            <person name="Lin S.-Y."/>
            <person name="Tsai C.-F."/>
            <person name="Young C.-C."/>
        </authorList>
    </citation>
    <scope>NUCLEOTIDE SEQUENCE [LARGE SCALE GENOMIC DNA]</scope>
    <source>
        <strain evidence="4 5">CC-CFT640</strain>
    </source>
</reference>
<accession>A0A5C8PN80</accession>
<dbReference type="AlphaFoldDB" id="A0A5C8PN80"/>
<dbReference type="PANTHER" id="PTHR33055:SF13">
    <property type="entry name" value="TRANSPOSASE"/>
    <property type="match status" value="1"/>
</dbReference>